<evidence type="ECO:0000256" key="8">
    <source>
        <dbReference type="ARBA" id="ARBA00023010"/>
    </source>
</evidence>
<evidence type="ECO:0000256" key="1">
    <source>
        <dbReference type="ARBA" id="ARBA00004162"/>
    </source>
</evidence>
<dbReference type="SMART" id="SM01323">
    <property type="entry name" value="YajC"/>
    <property type="match status" value="1"/>
</dbReference>
<evidence type="ECO:0000256" key="5">
    <source>
        <dbReference type="ARBA" id="ARBA00022692"/>
    </source>
</evidence>
<evidence type="ECO:0000256" key="10">
    <source>
        <dbReference type="SAM" id="MobiDB-lite"/>
    </source>
</evidence>
<reference evidence="13" key="1">
    <citation type="journal article" date="2019" name="Int. J. Syst. Evol. Microbiol.">
        <title>The Global Catalogue of Microorganisms (GCM) 10K type strain sequencing project: providing services to taxonomists for standard genome sequencing and annotation.</title>
        <authorList>
            <consortium name="The Broad Institute Genomics Platform"/>
            <consortium name="The Broad Institute Genome Sequencing Center for Infectious Disease"/>
            <person name="Wu L."/>
            <person name="Ma J."/>
        </authorList>
    </citation>
    <scope>NUCLEOTIDE SEQUENCE [LARGE SCALE GENOMIC DNA]</scope>
    <source>
        <strain evidence="13">JCM 17459</strain>
    </source>
</reference>
<keyword evidence="4" id="KW-1003">Cell membrane</keyword>
<dbReference type="Pfam" id="PF02699">
    <property type="entry name" value="YajC"/>
    <property type="match status" value="1"/>
</dbReference>
<gene>
    <name evidence="12" type="ORF">GCM10022262_04010</name>
</gene>
<dbReference type="NCBIfam" id="TIGR00739">
    <property type="entry name" value="yajC"/>
    <property type="match status" value="1"/>
</dbReference>
<dbReference type="EMBL" id="BAABBA010000002">
    <property type="protein sequence ID" value="GAA4286042.1"/>
    <property type="molecule type" value="Genomic_DNA"/>
</dbReference>
<protein>
    <recommendedName>
        <fullName evidence="14">Preprotein translocase subunit YajC</fullName>
    </recommendedName>
</protein>
<evidence type="ECO:0000256" key="11">
    <source>
        <dbReference type="SAM" id="Phobius"/>
    </source>
</evidence>
<dbReference type="PANTHER" id="PTHR33909">
    <property type="entry name" value="SEC TRANSLOCON ACCESSORY COMPLEX SUBUNIT YAJC"/>
    <property type="match status" value="1"/>
</dbReference>
<comment type="subcellular location">
    <subcellularLocation>
        <location evidence="1">Cell membrane</location>
        <topology evidence="1">Single-pass membrane protein</topology>
    </subcellularLocation>
</comment>
<evidence type="ECO:0000256" key="7">
    <source>
        <dbReference type="ARBA" id="ARBA00022989"/>
    </source>
</evidence>
<organism evidence="12 13">
    <name type="scientific">Georgenia daeguensis</name>
    <dbReference type="NCBI Taxonomy" id="908355"/>
    <lineage>
        <taxon>Bacteria</taxon>
        <taxon>Bacillati</taxon>
        <taxon>Actinomycetota</taxon>
        <taxon>Actinomycetes</taxon>
        <taxon>Micrococcales</taxon>
        <taxon>Bogoriellaceae</taxon>
        <taxon>Georgenia</taxon>
    </lineage>
</organism>
<evidence type="ECO:0000256" key="3">
    <source>
        <dbReference type="ARBA" id="ARBA00022448"/>
    </source>
</evidence>
<dbReference type="Proteomes" id="UP001499841">
    <property type="component" value="Unassembled WGS sequence"/>
</dbReference>
<evidence type="ECO:0000256" key="4">
    <source>
        <dbReference type="ARBA" id="ARBA00022475"/>
    </source>
</evidence>
<accession>A0ABP8EQH8</accession>
<keyword evidence="13" id="KW-1185">Reference proteome</keyword>
<keyword evidence="7 11" id="KW-1133">Transmembrane helix</keyword>
<dbReference type="RefSeq" id="WP_345037079.1">
    <property type="nucleotide sequence ID" value="NZ_BAABBA010000002.1"/>
</dbReference>
<evidence type="ECO:0000313" key="12">
    <source>
        <dbReference type="EMBL" id="GAA4286042.1"/>
    </source>
</evidence>
<sequence>MDPTIIIFLALMIGMMWFVTSRGKKQAAAQREMLNNAVVPGASVMTIGGFFGRVVDIDGDVVTLESPSGIETIWLKSAIKEVKEPPFAVVDEDVAEGGSSALVSEGSSAVVPDDASSLDAGTPGPEREFRPGGPEVDGTGRLAREDEGGEPGTGTTPRV</sequence>
<dbReference type="InterPro" id="IPR003849">
    <property type="entry name" value="Preprotein_translocase_YajC"/>
</dbReference>
<evidence type="ECO:0000256" key="6">
    <source>
        <dbReference type="ARBA" id="ARBA00022927"/>
    </source>
</evidence>
<evidence type="ECO:0000313" key="13">
    <source>
        <dbReference type="Proteomes" id="UP001499841"/>
    </source>
</evidence>
<evidence type="ECO:0000256" key="2">
    <source>
        <dbReference type="ARBA" id="ARBA00006742"/>
    </source>
</evidence>
<proteinExistence type="inferred from homology"/>
<keyword evidence="3" id="KW-0813">Transport</keyword>
<evidence type="ECO:0008006" key="14">
    <source>
        <dbReference type="Google" id="ProtNLM"/>
    </source>
</evidence>
<keyword evidence="6" id="KW-0653">Protein transport</keyword>
<feature type="region of interest" description="Disordered" evidence="10">
    <location>
        <begin position="98"/>
        <end position="159"/>
    </location>
</feature>
<keyword evidence="5 11" id="KW-0812">Transmembrane</keyword>
<keyword evidence="9 11" id="KW-0472">Membrane</keyword>
<name>A0ABP8EQH8_9MICO</name>
<feature type="transmembrane region" description="Helical" evidence="11">
    <location>
        <begin position="6"/>
        <end position="23"/>
    </location>
</feature>
<evidence type="ECO:0000256" key="9">
    <source>
        <dbReference type="ARBA" id="ARBA00023136"/>
    </source>
</evidence>
<dbReference type="PANTHER" id="PTHR33909:SF1">
    <property type="entry name" value="SEC TRANSLOCON ACCESSORY COMPLEX SUBUNIT YAJC"/>
    <property type="match status" value="1"/>
</dbReference>
<keyword evidence="8" id="KW-0811">Translocation</keyword>
<comment type="caution">
    <text evidence="12">The sequence shown here is derived from an EMBL/GenBank/DDBJ whole genome shotgun (WGS) entry which is preliminary data.</text>
</comment>
<comment type="similarity">
    <text evidence="2">Belongs to the YajC family.</text>
</comment>